<dbReference type="Proteomes" id="UP000799436">
    <property type="component" value="Unassembled WGS sequence"/>
</dbReference>
<reference evidence="2" key="1">
    <citation type="journal article" date="2020" name="Stud. Mycol.">
        <title>101 Dothideomycetes genomes: a test case for predicting lifestyles and emergence of pathogens.</title>
        <authorList>
            <person name="Haridas S."/>
            <person name="Albert R."/>
            <person name="Binder M."/>
            <person name="Bloem J."/>
            <person name="Labutti K."/>
            <person name="Salamov A."/>
            <person name="Andreopoulos B."/>
            <person name="Baker S."/>
            <person name="Barry K."/>
            <person name="Bills G."/>
            <person name="Bluhm B."/>
            <person name="Cannon C."/>
            <person name="Castanera R."/>
            <person name="Culley D."/>
            <person name="Daum C."/>
            <person name="Ezra D."/>
            <person name="Gonzalez J."/>
            <person name="Henrissat B."/>
            <person name="Kuo A."/>
            <person name="Liang C."/>
            <person name="Lipzen A."/>
            <person name="Lutzoni F."/>
            <person name="Magnuson J."/>
            <person name="Mondo S."/>
            <person name="Nolan M."/>
            <person name="Ohm R."/>
            <person name="Pangilinan J."/>
            <person name="Park H.-J."/>
            <person name="Ramirez L."/>
            <person name="Alfaro M."/>
            <person name="Sun H."/>
            <person name="Tritt A."/>
            <person name="Yoshinaga Y."/>
            <person name="Zwiers L.-H."/>
            <person name="Turgeon B."/>
            <person name="Goodwin S."/>
            <person name="Spatafora J."/>
            <person name="Crous P."/>
            <person name="Grigoriev I."/>
        </authorList>
    </citation>
    <scope>NUCLEOTIDE SEQUENCE</scope>
    <source>
        <strain evidence="2">CBS 116005</strain>
    </source>
</reference>
<name>A0A6G1LFW0_9PEZI</name>
<protein>
    <submittedName>
        <fullName evidence="2">Uncharacterized protein</fullName>
    </submittedName>
</protein>
<feature type="non-terminal residue" evidence="2">
    <location>
        <position position="1"/>
    </location>
</feature>
<proteinExistence type="predicted"/>
<keyword evidence="3" id="KW-1185">Reference proteome</keyword>
<sequence length="212" mass="25884">LFSRARSYIYKQNLRASNFLHRIQINFTTFRPDRSASPPTKNNYQHLPIHTDDTQPEKHPHHEDYHHPRRHGGCCQRTPCQHRPSPQHHYNHHRSPRHPLHHHQQSHSRLPHLPRLLLPKLQRRDGVRRPHQRQWRHLHHRLRQDAERPGLQLGGLRRQLRRGQHARLPRDLRLPGRERRMLRRYDHAGEAVRGHHWCVRGYDGWEWVRDVR</sequence>
<evidence type="ECO:0000256" key="1">
    <source>
        <dbReference type="SAM" id="MobiDB-lite"/>
    </source>
</evidence>
<dbReference type="AlphaFoldDB" id="A0A6G1LFW0"/>
<evidence type="ECO:0000313" key="3">
    <source>
        <dbReference type="Proteomes" id="UP000799436"/>
    </source>
</evidence>
<accession>A0A6G1LFW0</accession>
<evidence type="ECO:0000313" key="2">
    <source>
        <dbReference type="EMBL" id="KAF2771831.1"/>
    </source>
</evidence>
<feature type="region of interest" description="Disordered" evidence="1">
    <location>
        <begin position="31"/>
        <end position="111"/>
    </location>
</feature>
<dbReference type="EMBL" id="ML995817">
    <property type="protein sequence ID" value="KAF2771831.1"/>
    <property type="molecule type" value="Genomic_DNA"/>
</dbReference>
<gene>
    <name evidence="2" type="ORF">EJ03DRAFT_9817</name>
</gene>
<organism evidence="2 3">
    <name type="scientific">Teratosphaeria nubilosa</name>
    <dbReference type="NCBI Taxonomy" id="161662"/>
    <lineage>
        <taxon>Eukaryota</taxon>
        <taxon>Fungi</taxon>
        <taxon>Dikarya</taxon>
        <taxon>Ascomycota</taxon>
        <taxon>Pezizomycotina</taxon>
        <taxon>Dothideomycetes</taxon>
        <taxon>Dothideomycetidae</taxon>
        <taxon>Mycosphaerellales</taxon>
        <taxon>Teratosphaeriaceae</taxon>
        <taxon>Teratosphaeria</taxon>
    </lineage>
</organism>
<feature type="compositionally biased region" description="Basic residues" evidence="1">
    <location>
        <begin position="85"/>
        <end position="111"/>
    </location>
</feature>
<feature type="compositionally biased region" description="Basic and acidic residues" evidence="1">
    <location>
        <begin position="49"/>
        <end position="66"/>
    </location>
</feature>